<accession>A0A8B8HYG1</accession>
<name>A0A8B8HYG1_VANTA</name>
<reference evidence="2" key="1">
    <citation type="submission" date="2025-08" db="UniProtKB">
        <authorList>
            <consortium name="RefSeq"/>
        </authorList>
    </citation>
    <scope>IDENTIFICATION</scope>
    <source>
        <tissue evidence="2">Whole body</tissue>
    </source>
</reference>
<evidence type="ECO:0000313" key="2">
    <source>
        <dbReference type="RefSeq" id="XP_026488781.1"/>
    </source>
</evidence>
<dbReference type="GeneID" id="113395401"/>
<organism evidence="1 2">
    <name type="scientific">Vanessa tameamea</name>
    <name type="common">Kamehameha butterfly</name>
    <dbReference type="NCBI Taxonomy" id="334116"/>
    <lineage>
        <taxon>Eukaryota</taxon>
        <taxon>Metazoa</taxon>
        <taxon>Ecdysozoa</taxon>
        <taxon>Arthropoda</taxon>
        <taxon>Hexapoda</taxon>
        <taxon>Insecta</taxon>
        <taxon>Pterygota</taxon>
        <taxon>Neoptera</taxon>
        <taxon>Endopterygota</taxon>
        <taxon>Lepidoptera</taxon>
        <taxon>Glossata</taxon>
        <taxon>Ditrysia</taxon>
        <taxon>Papilionoidea</taxon>
        <taxon>Nymphalidae</taxon>
        <taxon>Nymphalinae</taxon>
        <taxon>Vanessa</taxon>
    </lineage>
</organism>
<dbReference type="AlphaFoldDB" id="A0A8B8HYG1"/>
<gene>
    <name evidence="2" type="primary">LOC113395401</name>
</gene>
<keyword evidence="1" id="KW-1185">Reference proteome</keyword>
<dbReference type="Proteomes" id="UP001652626">
    <property type="component" value="Chromosome 4"/>
</dbReference>
<protein>
    <submittedName>
        <fullName evidence="2">Uncharacterized protein LOC113395401</fullName>
    </submittedName>
</protein>
<sequence length="123" mass="13516">MKQYSVLGNKKKVTMEANPTSLKVVGNNCVVRVKINQGEIEVIGNDCRVEVVDNTGIVNLVGSGGKVIITKRWKGDKVSMVGPNCHLMVNGKDKTTPTYEAQLSPFSKELDDVIESIFSFVMR</sequence>
<dbReference type="RefSeq" id="XP_026488781.1">
    <property type="nucleotide sequence ID" value="XM_026632996.2"/>
</dbReference>
<proteinExistence type="predicted"/>
<evidence type="ECO:0000313" key="1">
    <source>
        <dbReference type="Proteomes" id="UP001652626"/>
    </source>
</evidence>
<dbReference type="CTD" id="37468"/>
<dbReference type="OrthoDB" id="8190314at2759"/>
<dbReference type="OMA" id="GNDCRVE"/>